<feature type="binding site" evidence="17">
    <location>
        <position position="98"/>
    </location>
    <ligand>
        <name>ATP</name>
        <dbReference type="ChEBI" id="CHEBI:30616"/>
    </ligand>
</feature>
<keyword evidence="6" id="KW-0963">Cytoplasm</keyword>
<dbReference type="InterPro" id="IPR008271">
    <property type="entry name" value="Ser/Thr_kinase_AS"/>
</dbReference>
<dbReference type="CDD" id="cd14119">
    <property type="entry name" value="STKc_LKB1"/>
    <property type="match status" value="1"/>
</dbReference>
<dbReference type="GO" id="GO:0004674">
    <property type="term" value="F:protein serine/threonine kinase activity"/>
    <property type="evidence" value="ECO:0007669"/>
    <property type="project" value="UniProtKB-KW"/>
</dbReference>
<dbReference type="GO" id="GO:0030295">
    <property type="term" value="F:protein kinase activator activity"/>
    <property type="evidence" value="ECO:0007669"/>
    <property type="project" value="InterPro"/>
</dbReference>
<dbReference type="SUPFAM" id="SSF56112">
    <property type="entry name" value="Protein kinase-like (PK-like)"/>
    <property type="match status" value="1"/>
</dbReference>
<evidence type="ECO:0000259" key="19">
    <source>
        <dbReference type="PROSITE" id="PS50011"/>
    </source>
</evidence>
<comment type="similarity">
    <text evidence="4">Belongs to the protein kinase superfamily. CAMK Ser/Thr protein kinase family. LKB1 subfamily.</text>
</comment>
<dbReference type="EC" id="2.7.11.1" evidence="5"/>
<evidence type="ECO:0000256" key="15">
    <source>
        <dbReference type="ARBA" id="ARBA00047899"/>
    </source>
</evidence>
<evidence type="ECO:0000256" key="9">
    <source>
        <dbReference type="ARBA" id="ARBA00022723"/>
    </source>
</evidence>
<dbReference type="InterPro" id="IPR039154">
    <property type="entry name" value="LKB1_c"/>
</dbReference>
<keyword evidence="13" id="KW-0460">Magnesium</keyword>
<dbReference type="PROSITE" id="PS50011">
    <property type="entry name" value="PROTEIN_KINASE_DOM"/>
    <property type="match status" value="1"/>
</dbReference>
<dbReference type="PANTHER" id="PTHR24346:SF94">
    <property type="entry name" value="NON-SPECIFIC SERINE_THREONINE PROTEIN KINASE"/>
    <property type="match status" value="1"/>
</dbReference>
<evidence type="ECO:0000256" key="3">
    <source>
        <dbReference type="ARBA" id="ARBA00004496"/>
    </source>
</evidence>
<dbReference type="Gene3D" id="3.30.200.20">
    <property type="entry name" value="Phosphorylase Kinase, domain 1"/>
    <property type="match status" value="1"/>
</dbReference>
<dbReference type="InterPro" id="IPR000719">
    <property type="entry name" value="Prot_kinase_dom"/>
</dbReference>
<feature type="domain" description="Protein kinase" evidence="19">
    <location>
        <begin position="69"/>
        <end position="329"/>
    </location>
</feature>
<evidence type="ECO:0000256" key="18">
    <source>
        <dbReference type="RuleBase" id="RU000304"/>
    </source>
</evidence>
<keyword evidence="10 17" id="KW-0547">Nucleotide-binding</keyword>
<dbReference type="FunFam" id="3.30.200.20:FF:000235">
    <property type="entry name" value="serine/threonine-protein kinase STK11"/>
    <property type="match status" value="1"/>
</dbReference>
<evidence type="ECO:0000256" key="11">
    <source>
        <dbReference type="ARBA" id="ARBA00022777"/>
    </source>
</evidence>
<keyword evidence="7 18" id="KW-0723">Serine/threonine-protein kinase</keyword>
<evidence type="ECO:0000256" key="13">
    <source>
        <dbReference type="ARBA" id="ARBA00022842"/>
    </source>
</evidence>
<evidence type="ECO:0000256" key="2">
    <source>
        <dbReference type="ARBA" id="ARBA00001946"/>
    </source>
</evidence>
<comment type="cofactor">
    <cofactor evidence="1">
        <name>Mn(2+)</name>
        <dbReference type="ChEBI" id="CHEBI:29035"/>
    </cofactor>
</comment>
<evidence type="ECO:0000256" key="7">
    <source>
        <dbReference type="ARBA" id="ARBA00022527"/>
    </source>
</evidence>
<comment type="catalytic activity">
    <reaction evidence="15">
        <text>L-threonyl-[protein] + ATP = O-phospho-L-threonyl-[protein] + ADP + H(+)</text>
        <dbReference type="Rhea" id="RHEA:46608"/>
        <dbReference type="Rhea" id="RHEA-COMP:11060"/>
        <dbReference type="Rhea" id="RHEA-COMP:11605"/>
        <dbReference type="ChEBI" id="CHEBI:15378"/>
        <dbReference type="ChEBI" id="CHEBI:30013"/>
        <dbReference type="ChEBI" id="CHEBI:30616"/>
        <dbReference type="ChEBI" id="CHEBI:61977"/>
        <dbReference type="ChEBI" id="CHEBI:456216"/>
        <dbReference type="EC" id="2.7.11.1"/>
    </reaction>
</comment>
<gene>
    <name evidence="20" type="primary">STK11_1</name>
</gene>
<dbReference type="GO" id="GO:0035556">
    <property type="term" value="P:intracellular signal transduction"/>
    <property type="evidence" value="ECO:0007669"/>
    <property type="project" value="TreeGrafter"/>
</dbReference>
<reference evidence="20" key="1">
    <citation type="submission" date="2017-10" db="EMBL/GenBank/DDBJ databases">
        <title>Transcriptome Assembly of Sugarcane Aphid Adults.</title>
        <authorList>
            <person name="Scully E.D."/>
            <person name="Palmer N.A."/>
            <person name="Geib S.M."/>
            <person name="Sarath G."/>
            <person name="Sattler S.E."/>
        </authorList>
    </citation>
    <scope>NUCLEOTIDE SEQUENCE</scope>
    <source>
        <tissue evidence="20">Whole body</tissue>
    </source>
</reference>
<dbReference type="GO" id="GO:0030010">
    <property type="term" value="P:establishment of cell polarity"/>
    <property type="evidence" value="ECO:0007669"/>
    <property type="project" value="InterPro"/>
</dbReference>
<dbReference type="Gene3D" id="1.10.510.10">
    <property type="entry name" value="Transferase(Phosphotransferase) domain 1"/>
    <property type="match status" value="1"/>
</dbReference>
<protein>
    <recommendedName>
        <fullName evidence="5">non-specific serine/threonine protein kinase</fullName>
        <ecNumber evidence="5">2.7.11.1</ecNumber>
    </recommendedName>
</protein>
<evidence type="ECO:0000313" key="20">
    <source>
        <dbReference type="EMBL" id="MBW15485.1"/>
    </source>
</evidence>
<evidence type="ECO:0000256" key="4">
    <source>
        <dbReference type="ARBA" id="ARBA00009985"/>
    </source>
</evidence>
<dbReference type="InterPro" id="IPR011009">
    <property type="entry name" value="Kinase-like_dom_sf"/>
</dbReference>
<evidence type="ECO:0000256" key="1">
    <source>
        <dbReference type="ARBA" id="ARBA00001936"/>
    </source>
</evidence>
<dbReference type="PROSITE" id="PS00108">
    <property type="entry name" value="PROTEIN_KINASE_ST"/>
    <property type="match status" value="1"/>
</dbReference>
<dbReference type="SMART" id="SM00220">
    <property type="entry name" value="S_TKc"/>
    <property type="match status" value="1"/>
</dbReference>
<dbReference type="InterPro" id="IPR017441">
    <property type="entry name" value="Protein_kinase_ATP_BS"/>
</dbReference>
<dbReference type="GO" id="GO:0046872">
    <property type="term" value="F:metal ion binding"/>
    <property type="evidence" value="ECO:0007669"/>
    <property type="project" value="UniProtKB-KW"/>
</dbReference>
<keyword evidence="9" id="KW-0479">Metal-binding</keyword>
<dbReference type="OrthoDB" id="68483at2759"/>
<organism evidence="20">
    <name type="scientific">Melanaphis sacchari</name>
    <dbReference type="NCBI Taxonomy" id="742174"/>
    <lineage>
        <taxon>Eukaryota</taxon>
        <taxon>Metazoa</taxon>
        <taxon>Ecdysozoa</taxon>
        <taxon>Arthropoda</taxon>
        <taxon>Hexapoda</taxon>
        <taxon>Insecta</taxon>
        <taxon>Pterygota</taxon>
        <taxon>Neoptera</taxon>
        <taxon>Paraneoptera</taxon>
        <taxon>Hemiptera</taxon>
        <taxon>Sternorrhyncha</taxon>
        <taxon>Aphidomorpha</taxon>
        <taxon>Aphidoidea</taxon>
        <taxon>Aphididae</taxon>
        <taxon>Aphidini</taxon>
        <taxon>Melanaphis</taxon>
    </lineage>
</organism>
<comment type="subcellular location">
    <subcellularLocation>
        <location evidence="3">Cytoplasm</location>
    </subcellularLocation>
</comment>
<keyword evidence="14" id="KW-0464">Manganese</keyword>
<comment type="cofactor">
    <cofactor evidence="2">
        <name>Mg(2+)</name>
        <dbReference type="ChEBI" id="CHEBI:18420"/>
    </cofactor>
</comment>
<dbReference type="Pfam" id="PF00069">
    <property type="entry name" value="Pkinase"/>
    <property type="match status" value="1"/>
</dbReference>
<evidence type="ECO:0000256" key="6">
    <source>
        <dbReference type="ARBA" id="ARBA00022490"/>
    </source>
</evidence>
<evidence type="ECO:0000256" key="16">
    <source>
        <dbReference type="ARBA" id="ARBA00048679"/>
    </source>
</evidence>
<dbReference type="GO" id="GO:0005737">
    <property type="term" value="C:cytoplasm"/>
    <property type="evidence" value="ECO:0007669"/>
    <property type="project" value="UniProtKB-SubCell"/>
</dbReference>
<evidence type="ECO:0000256" key="10">
    <source>
        <dbReference type="ARBA" id="ARBA00022741"/>
    </source>
</evidence>
<dbReference type="PROSITE" id="PS00107">
    <property type="entry name" value="PROTEIN_KINASE_ATP"/>
    <property type="match status" value="1"/>
</dbReference>
<evidence type="ECO:0000256" key="14">
    <source>
        <dbReference type="ARBA" id="ARBA00023211"/>
    </source>
</evidence>
<dbReference type="AlphaFoldDB" id="A0A2H8TMY0"/>
<name>A0A2H8TMY0_9HEMI</name>
<dbReference type="GO" id="GO:0042593">
    <property type="term" value="P:glucose homeostasis"/>
    <property type="evidence" value="ECO:0007669"/>
    <property type="project" value="InterPro"/>
</dbReference>
<evidence type="ECO:0000256" key="8">
    <source>
        <dbReference type="ARBA" id="ARBA00022679"/>
    </source>
</evidence>
<keyword evidence="12 17" id="KW-0067">ATP-binding</keyword>
<dbReference type="GO" id="GO:0001558">
    <property type="term" value="P:regulation of cell growth"/>
    <property type="evidence" value="ECO:0007669"/>
    <property type="project" value="InterPro"/>
</dbReference>
<dbReference type="GO" id="GO:0005524">
    <property type="term" value="F:ATP binding"/>
    <property type="evidence" value="ECO:0007669"/>
    <property type="project" value="UniProtKB-UniRule"/>
</dbReference>
<evidence type="ECO:0000256" key="12">
    <source>
        <dbReference type="ARBA" id="ARBA00022840"/>
    </source>
</evidence>
<proteinExistence type="inferred from homology"/>
<comment type="catalytic activity">
    <reaction evidence="16">
        <text>L-seryl-[protein] + ATP = O-phospho-L-seryl-[protein] + ADP + H(+)</text>
        <dbReference type="Rhea" id="RHEA:17989"/>
        <dbReference type="Rhea" id="RHEA-COMP:9863"/>
        <dbReference type="Rhea" id="RHEA-COMP:11604"/>
        <dbReference type="ChEBI" id="CHEBI:15378"/>
        <dbReference type="ChEBI" id="CHEBI:29999"/>
        <dbReference type="ChEBI" id="CHEBI:30616"/>
        <dbReference type="ChEBI" id="CHEBI:83421"/>
        <dbReference type="ChEBI" id="CHEBI:456216"/>
        <dbReference type="EC" id="2.7.11.1"/>
    </reaction>
</comment>
<keyword evidence="11 20" id="KW-0418">Kinase</keyword>
<evidence type="ECO:0000256" key="17">
    <source>
        <dbReference type="PROSITE-ProRule" id="PRU10141"/>
    </source>
</evidence>
<dbReference type="EMBL" id="GFXV01003680">
    <property type="protein sequence ID" value="MBW15485.1"/>
    <property type="molecule type" value="Transcribed_RNA"/>
</dbReference>
<accession>A0A2H8TMY0</accession>
<dbReference type="FunFam" id="1.10.510.10:FF:001234">
    <property type="entry name" value="Serine/threonine-protein kinase par-4"/>
    <property type="match status" value="1"/>
</dbReference>
<sequence length="421" mass="47744">MMMMEQGEFDEDVMPSAVDDDEDVFKDLLNVPADWSANDCLSTGIFNSFDPNEVVYRAQKKPCKTVGKYVMGDLLGEGSYGKVKEVLDSETLVRCAAKILKKKKLKRIPNGEKNVLNEIQLLKTLRHLNVIELVDVIVNEEKEKMYLLLEYCVGGLQDMLEHSPGSKFPCWQAHNYFSQLINGLEYLHSRGIIHKDIKPGNLLLTLDETLKISDFGTAEALSPFDPEGICASSQGSPAFQPPEIANGADEYSGFKIDIWSSGVTLYNLVTGEYPFEGDNVYRLFEAIGKCNIQIPSFVTEPLRSLLVGMLKKDPKKRFTLRTIQTHPWFVCRHPRTSEKVPFPPLRGDFMHNMTVLPYLFNYHSCETPSENEEEYITEQLIKDRPNGSTSVTIDDVNDPSKRPWHKPIMCNVKKMTSCRLS</sequence>
<dbReference type="PANTHER" id="PTHR24346">
    <property type="entry name" value="MAP/MICROTUBULE AFFINITY-REGULATING KINASE"/>
    <property type="match status" value="1"/>
</dbReference>
<keyword evidence="8" id="KW-0808">Transferase</keyword>
<evidence type="ECO:0000256" key="5">
    <source>
        <dbReference type="ARBA" id="ARBA00012513"/>
    </source>
</evidence>